<dbReference type="InterPro" id="IPR050546">
    <property type="entry name" value="Glycosyl_Hydrlase_16"/>
</dbReference>
<feature type="transmembrane region" description="Helical" evidence="3">
    <location>
        <begin position="28"/>
        <end position="58"/>
    </location>
</feature>
<evidence type="ECO:0000313" key="6">
    <source>
        <dbReference type="Proteomes" id="UP000013827"/>
    </source>
</evidence>
<protein>
    <recommendedName>
        <fullName evidence="4">GH16 domain-containing protein</fullName>
    </recommendedName>
</protein>
<feature type="region of interest" description="Disordered" evidence="2">
    <location>
        <begin position="655"/>
        <end position="692"/>
    </location>
</feature>
<dbReference type="KEGG" id="ehx:EMIHUDRAFT_209659"/>
<evidence type="ECO:0000256" key="3">
    <source>
        <dbReference type="SAM" id="Phobius"/>
    </source>
</evidence>
<dbReference type="PaxDb" id="2903-EOD17724"/>
<dbReference type="Gene3D" id="2.60.120.200">
    <property type="match status" value="1"/>
</dbReference>
<dbReference type="InterPro" id="IPR024655">
    <property type="entry name" value="Asl1_glyco_hydro_catalytic"/>
</dbReference>
<dbReference type="GO" id="GO:0004553">
    <property type="term" value="F:hydrolase activity, hydrolyzing O-glycosyl compounds"/>
    <property type="evidence" value="ECO:0007669"/>
    <property type="project" value="InterPro"/>
</dbReference>
<dbReference type="InterPro" id="IPR017853">
    <property type="entry name" value="GH"/>
</dbReference>
<dbReference type="Proteomes" id="UP000013827">
    <property type="component" value="Unassembled WGS sequence"/>
</dbReference>
<dbReference type="eggNOG" id="ENOG502S1W9">
    <property type="taxonomic scope" value="Eukaryota"/>
</dbReference>
<dbReference type="CDD" id="cd08023">
    <property type="entry name" value="GH16_laminarinase_like"/>
    <property type="match status" value="1"/>
</dbReference>
<keyword evidence="3" id="KW-1133">Transmembrane helix</keyword>
<keyword evidence="3" id="KW-0812">Transmembrane</keyword>
<reference evidence="6" key="1">
    <citation type="journal article" date="2013" name="Nature">
        <title>Pan genome of the phytoplankton Emiliania underpins its global distribution.</title>
        <authorList>
            <person name="Read B.A."/>
            <person name="Kegel J."/>
            <person name="Klute M.J."/>
            <person name="Kuo A."/>
            <person name="Lefebvre S.C."/>
            <person name="Maumus F."/>
            <person name="Mayer C."/>
            <person name="Miller J."/>
            <person name="Monier A."/>
            <person name="Salamov A."/>
            <person name="Young J."/>
            <person name="Aguilar M."/>
            <person name="Claverie J.M."/>
            <person name="Frickenhaus S."/>
            <person name="Gonzalez K."/>
            <person name="Herman E.K."/>
            <person name="Lin Y.C."/>
            <person name="Napier J."/>
            <person name="Ogata H."/>
            <person name="Sarno A.F."/>
            <person name="Shmutz J."/>
            <person name="Schroeder D."/>
            <person name="de Vargas C."/>
            <person name="Verret F."/>
            <person name="von Dassow P."/>
            <person name="Valentin K."/>
            <person name="Van de Peer Y."/>
            <person name="Wheeler G."/>
            <person name="Dacks J.B."/>
            <person name="Delwiche C.F."/>
            <person name="Dyhrman S.T."/>
            <person name="Glockner G."/>
            <person name="John U."/>
            <person name="Richards T."/>
            <person name="Worden A.Z."/>
            <person name="Zhang X."/>
            <person name="Grigoriev I.V."/>
            <person name="Allen A.E."/>
            <person name="Bidle K."/>
            <person name="Borodovsky M."/>
            <person name="Bowler C."/>
            <person name="Brownlee C."/>
            <person name="Cock J.M."/>
            <person name="Elias M."/>
            <person name="Gladyshev V.N."/>
            <person name="Groth M."/>
            <person name="Guda C."/>
            <person name="Hadaegh A."/>
            <person name="Iglesias-Rodriguez M.D."/>
            <person name="Jenkins J."/>
            <person name="Jones B.M."/>
            <person name="Lawson T."/>
            <person name="Leese F."/>
            <person name="Lindquist E."/>
            <person name="Lobanov A."/>
            <person name="Lomsadze A."/>
            <person name="Malik S.B."/>
            <person name="Marsh M.E."/>
            <person name="Mackinder L."/>
            <person name="Mock T."/>
            <person name="Mueller-Roeber B."/>
            <person name="Pagarete A."/>
            <person name="Parker M."/>
            <person name="Probert I."/>
            <person name="Quesneville H."/>
            <person name="Raines C."/>
            <person name="Rensing S.A."/>
            <person name="Riano-Pachon D.M."/>
            <person name="Richier S."/>
            <person name="Rokitta S."/>
            <person name="Shiraiwa Y."/>
            <person name="Soanes D.M."/>
            <person name="van der Giezen M."/>
            <person name="Wahlund T.M."/>
            <person name="Williams B."/>
            <person name="Wilson W."/>
            <person name="Wolfe G."/>
            <person name="Wurch L.L."/>
        </authorList>
    </citation>
    <scope>NUCLEOTIDE SEQUENCE</scope>
</reference>
<dbReference type="GeneID" id="17264053"/>
<dbReference type="SUPFAM" id="SSF49899">
    <property type="entry name" value="Concanavalin A-like lectins/glucanases"/>
    <property type="match status" value="1"/>
</dbReference>
<dbReference type="GO" id="GO:0005975">
    <property type="term" value="P:carbohydrate metabolic process"/>
    <property type="evidence" value="ECO:0007669"/>
    <property type="project" value="InterPro"/>
</dbReference>
<dbReference type="AlphaFoldDB" id="A0A0D3J2I9"/>
<dbReference type="Pfam" id="PF00722">
    <property type="entry name" value="Glyco_hydro_16"/>
    <property type="match status" value="1"/>
</dbReference>
<reference evidence="5" key="2">
    <citation type="submission" date="2024-10" db="UniProtKB">
        <authorList>
            <consortium name="EnsemblProtists"/>
        </authorList>
    </citation>
    <scope>IDENTIFICATION</scope>
</reference>
<evidence type="ECO:0000259" key="4">
    <source>
        <dbReference type="PROSITE" id="PS51762"/>
    </source>
</evidence>
<evidence type="ECO:0000313" key="5">
    <source>
        <dbReference type="EnsemblProtists" id="EOD17724"/>
    </source>
</evidence>
<keyword evidence="6" id="KW-1185">Reference proteome</keyword>
<dbReference type="InterPro" id="IPR000757">
    <property type="entry name" value="Beta-glucanase-like"/>
</dbReference>
<dbReference type="Gene3D" id="3.20.20.80">
    <property type="entry name" value="Glycosidases"/>
    <property type="match status" value="1"/>
</dbReference>
<dbReference type="RefSeq" id="XP_005770153.1">
    <property type="nucleotide sequence ID" value="XM_005770096.1"/>
</dbReference>
<proteinExistence type="inferred from homology"/>
<dbReference type="PANTHER" id="PTHR10963">
    <property type="entry name" value="GLYCOSYL HYDROLASE-RELATED"/>
    <property type="match status" value="1"/>
</dbReference>
<dbReference type="Pfam" id="PF11790">
    <property type="entry name" value="Glyco_hydro_cc"/>
    <property type="match status" value="1"/>
</dbReference>
<keyword evidence="3" id="KW-0472">Membrane</keyword>
<dbReference type="InterPro" id="IPR013320">
    <property type="entry name" value="ConA-like_dom_sf"/>
</dbReference>
<sequence>MKSESRHSTVSIDPFHVAPRPPPPLLRFYRCIIVVTALAIASLLAGVALAVAGVLALVSPDSSLAALDRNVWNVEVDCDGGGNNELQCYVDSQENIDVRDGMLHITARRESDGRVTSGRLTTEGKVEIAYGRWEARLRVPGVLGTWPAFWTLGNDIGEVSWPACGEIDIMENFQRAPPDRSGESLYSTAHSAKHSWGTGTALPGGSSEPLDLTQFHTVRMDWSPDKLEFFVNGERTWFLDRSPGSTNYDWPYAKPHFALLNLAFGGNGVGYATPPDDAYPLTYSIDYVSIVALPPPPPSPPLPPWFKCGTAACTPGVWAAAAANSECTTCSCGDRIEWLQTSPDGPKMDEAAACAQVAGVEFSEACGGCDPASAAPSPTPSPSGPGGGGGVGARGVKCAIAAEYGRGSNNAQAAINAGLLTAADLNGLNDWTDSGLMLKQWDDSSALCPPPAGSVNGRSRFSLFNEPPRDSGAAAAATWKVYQARCASELAGYEIVGPAVHNGLDWMRDFYSAFFAACPECQEPASPLYVTYIAFHAYATASDTAGVVGSMVWTHDAACTLQAEAWALGRPVLLTEFGAQLDVRGGVEQWLTAMDTIFDPPTQVSSVCIEEAYYFAEHGYGGVAYENEVQASATTSEESASRVVDRFRSLCASPAPLASPSPSPPAETAPSPSPPAEGNSDDPRATRFGLMFAPDDSGDVRYEIDATQLVEWVGAPRASAPANAQDYCNGAGTSDAPCVWIINEDVPGCDSCRYDAGGVSFLPGSAIAVPASSITQWGSLTLPLQLDGMYWVTPTRPTEPLPDYTAPETGRVYRAAGEPPDPWAMNCFEVDGLAECNSDNSAAGWRLDIASNTAELYINAVDRIALTRGARRSFLGDLVDLKIEYDASRSNVFATLSRNAAASRNPAFYPCEGCCSNWPVPATATCETHWRTFARAEGF</sequence>
<organism evidence="5 6">
    <name type="scientific">Emiliania huxleyi (strain CCMP1516)</name>
    <dbReference type="NCBI Taxonomy" id="280463"/>
    <lineage>
        <taxon>Eukaryota</taxon>
        <taxon>Haptista</taxon>
        <taxon>Haptophyta</taxon>
        <taxon>Prymnesiophyceae</taxon>
        <taxon>Isochrysidales</taxon>
        <taxon>Noelaerhabdaceae</taxon>
        <taxon>Emiliania</taxon>
    </lineage>
</organism>
<feature type="domain" description="GH16" evidence="4">
    <location>
        <begin position="13"/>
        <end position="296"/>
    </location>
</feature>
<dbReference type="STRING" id="2903.R1EA05"/>
<evidence type="ECO:0000256" key="1">
    <source>
        <dbReference type="ARBA" id="ARBA00006865"/>
    </source>
</evidence>
<dbReference type="PROSITE" id="PS51762">
    <property type="entry name" value="GH16_2"/>
    <property type="match status" value="1"/>
</dbReference>
<dbReference type="SUPFAM" id="SSF51445">
    <property type="entry name" value="(Trans)glycosidases"/>
    <property type="match status" value="1"/>
</dbReference>
<feature type="compositionally biased region" description="Pro residues" evidence="2">
    <location>
        <begin position="657"/>
        <end position="675"/>
    </location>
</feature>
<dbReference type="EnsemblProtists" id="EOD17724">
    <property type="protein sequence ID" value="EOD17724"/>
    <property type="gene ID" value="EMIHUDRAFT_209659"/>
</dbReference>
<dbReference type="PANTHER" id="PTHR10963:SF55">
    <property type="entry name" value="GLYCOSIDE HYDROLASE FAMILY 16 PROTEIN"/>
    <property type="match status" value="1"/>
</dbReference>
<accession>A0A0D3J2I9</accession>
<evidence type="ECO:0000256" key="2">
    <source>
        <dbReference type="SAM" id="MobiDB-lite"/>
    </source>
</evidence>
<name>A0A0D3J2I9_EMIH1</name>
<dbReference type="HOGENOM" id="CLU_347323_0_0_1"/>
<comment type="similarity">
    <text evidence="1">Belongs to the glycosyl hydrolase 16 family.</text>
</comment>